<proteinExistence type="predicted"/>
<evidence type="ECO:0000313" key="2">
    <source>
        <dbReference type="Proteomes" id="UP001164250"/>
    </source>
</evidence>
<dbReference type="Proteomes" id="UP001164250">
    <property type="component" value="Chromosome 2"/>
</dbReference>
<keyword evidence="2" id="KW-1185">Reference proteome</keyword>
<comment type="caution">
    <text evidence="1">The sequence shown here is derived from an EMBL/GenBank/DDBJ whole genome shotgun (WGS) entry which is preliminary data.</text>
</comment>
<gene>
    <name evidence="1" type="ORF">Patl1_17919</name>
</gene>
<protein>
    <submittedName>
        <fullName evidence="1">Uncharacterized protein</fullName>
    </submittedName>
</protein>
<accession>A0ACC1C1N6</accession>
<evidence type="ECO:0000313" key="1">
    <source>
        <dbReference type="EMBL" id="KAJ0105932.1"/>
    </source>
</evidence>
<reference evidence="2" key="1">
    <citation type="journal article" date="2023" name="G3 (Bethesda)">
        <title>Genome assembly and association tests identify interacting loci associated with vigor, precocity, and sex in interspecific pistachio rootstocks.</title>
        <authorList>
            <person name="Palmer W."/>
            <person name="Jacygrad E."/>
            <person name="Sagayaradj S."/>
            <person name="Cavanaugh K."/>
            <person name="Han R."/>
            <person name="Bertier L."/>
            <person name="Beede B."/>
            <person name="Kafkas S."/>
            <person name="Golino D."/>
            <person name="Preece J."/>
            <person name="Michelmore R."/>
        </authorList>
    </citation>
    <scope>NUCLEOTIDE SEQUENCE [LARGE SCALE GENOMIC DNA]</scope>
</reference>
<name>A0ACC1C1N6_9ROSI</name>
<organism evidence="1 2">
    <name type="scientific">Pistacia atlantica</name>
    <dbReference type="NCBI Taxonomy" id="434234"/>
    <lineage>
        <taxon>Eukaryota</taxon>
        <taxon>Viridiplantae</taxon>
        <taxon>Streptophyta</taxon>
        <taxon>Embryophyta</taxon>
        <taxon>Tracheophyta</taxon>
        <taxon>Spermatophyta</taxon>
        <taxon>Magnoliopsida</taxon>
        <taxon>eudicotyledons</taxon>
        <taxon>Gunneridae</taxon>
        <taxon>Pentapetalae</taxon>
        <taxon>rosids</taxon>
        <taxon>malvids</taxon>
        <taxon>Sapindales</taxon>
        <taxon>Anacardiaceae</taxon>
        <taxon>Pistacia</taxon>
    </lineage>
</organism>
<sequence length="129" mass="14349">MGGVLLKGEEEALYTRKSRATFKWYNGSGSKKDGNKRKIPQGKGGSRPRGASKNSGNSRKFDGECYNCGKMGHMAKDCWTKKKHVESNIATSSPKENNENALFAMEEEELALTATIPGRINYENDWIID</sequence>
<dbReference type="EMBL" id="CM047898">
    <property type="protein sequence ID" value="KAJ0105932.1"/>
    <property type="molecule type" value="Genomic_DNA"/>
</dbReference>